<keyword evidence="4" id="KW-0720">Serine protease</keyword>
<dbReference type="PANTHER" id="PTHR33209:SF1">
    <property type="entry name" value="PEPTIDASE S49 DOMAIN-CONTAINING PROTEIN"/>
    <property type="match status" value="1"/>
</dbReference>
<dbReference type="EMBL" id="JBHTBZ010000017">
    <property type="protein sequence ID" value="MFC7460465.1"/>
    <property type="molecule type" value="Genomic_DNA"/>
</dbReference>
<dbReference type="InterPro" id="IPR029045">
    <property type="entry name" value="ClpP/crotonase-like_dom_sf"/>
</dbReference>
<dbReference type="RefSeq" id="WP_382199754.1">
    <property type="nucleotide sequence ID" value="NZ_JBHTBZ010000017.1"/>
</dbReference>
<evidence type="ECO:0000259" key="6">
    <source>
        <dbReference type="Pfam" id="PF01343"/>
    </source>
</evidence>
<evidence type="ECO:0000256" key="4">
    <source>
        <dbReference type="ARBA" id="ARBA00022825"/>
    </source>
</evidence>
<dbReference type="EC" id="3.4.21.-" evidence="7"/>
<gene>
    <name evidence="7" type="ORF">ACFQU0_08495</name>
</gene>
<evidence type="ECO:0000256" key="2">
    <source>
        <dbReference type="ARBA" id="ARBA00022670"/>
    </source>
</evidence>
<evidence type="ECO:0000256" key="1">
    <source>
        <dbReference type="ARBA" id="ARBA00008683"/>
    </source>
</evidence>
<dbReference type="CDD" id="cd07022">
    <property type="entry name" value="S49_Sppa_36K_type"/>
    <property type="match status" value="1"/>
</dbReference>
<sequence>MQLPHLASRLYGTPLLVARSKLDIILAVLGDRIGWPDPKSALPIPPPRGLPDPPPGIAVIPVYGTLVRRSLGMEAASGLTSYGEISAMLDAALSDPSVTGILLDVDSPGGEAGGVFELAGRVRAADAVKPVWSIASDSAFSAAYAIASAASRVYVTQTAGVGSIGVIAMHVDQSARDAQEGYRYTAITAGDQKNDFSPHQPLDKEASVRLQAEVDRLCSIFVDHVAVMRNLEPRFVRSTQAGLYFGPEAVTAGLADAQASFDTVLTDFSSFLTARRSRNAAAHSLSVSAPSQQEIPMKLETPDVPIAPEAPTLPPTQSPAESPAESSSTATTDDVVDDAIKTATQAARADALAIAELCQLAGQPQRIATFLAEGASESQVRRVLLASRAESPEITSVIHPDAATKAASPEQNLLMKAVKKLTGKD</sequence>
<feature type="region of interest" description="Disordered" evidence="5">
    <location>
        <begin position="303"/>
        <end position="335"/>
    </location>
</feature>
<dbReference type="Gene3D" id="3.90.226.10">
    <property type="entry name" value="2-enoyl-CoA Hydratase, Chain A, domain 1"/>
    <property type="match status" value="1"/>
</dbReference>
<keyword evidence="2" id="KW-0645">Protease</keyword>
<dbReference type="GO" id="GO:0016787">
    <property type="term" value="F:hydrolase activity"/>
    <property type="evidence" value="ECO:0007669"/>
    <property type="project" value="UniProtKB-KW"/>
</dbReference>
<reference evidence="8" key="1">
    <citation type="journal article" date="2019" name="Int. J. Syst. Evol. Microbiol.">
        <title>The Global Catalogue of Microorganisms (GCM) 10K type strain sequencing project: providing services to taxonomists for standard genome sequencing and annotation.</title>
        <authorList>
            <consortium name="The Broad Institute Genomics Platform"/>
            <consortium name="The Broad Institute Genome Sequencing Center for Infectious Disease"/>
            <person name="Wu L."/>
            <person name="Ma J."/>
        </authorList>
    </citation>
    <scope>NUCLEOTIDE SEQUENCE [LARGE SCALE GENOMIC DNA]</scope>
    <source>
        <strain evidence="8">CCUG 53903</strain>
    </source>
</reference>
<protein>
    <submittedName>
        <fullName evidence="7">S49 family peptidase</fullName>
        <ecNumber evidence="7">3.4.21.-</ecNumber>
    </submittedName>
</protein>
<dbReference type="InterPro" id="IPR033855">
    <property type="entry name" value="Protein_C"/>
</dbReference>
<evidence type="ECO:0000256" key="3">
    <source>
        <dbReference type="ARBA" id="ARBA00022801"/>
    </source>
</evidence>
<name>A0ABW2SAG0_9BURK</name>
<keyword evidence="8" id="KW-1185">Reference proteome</keyword>
<dbReference type="Pfam" id="PF01343">
    <property type="entry name" value="Peptidase_S49"/>
    <property type="match status" value="1"/>
</dbReference>
<dbReference type="Proteomes" id="UP001596457">
    <property type="component" value="Unassembled WGS sequence"/>
</dbReference>
<evidence type="ECO:0000313" key="8">
    <source>
        <dbReference type="Proteomes" id="UP001596457"/>
    </source>
</evidence>
<organism evidence="7 8">
    <name type="scientific">Hydrogenophaga defluvii</name>
    <dbReference type="NCBI Taxonomy" id="249410"/>
    <lineage>
        <taxon>Bacteria</taxon>
        <taxon>Pseudomonadati</taxon>
        <taxon>Pseudomonadota</taxon>
        <taxon>Betaproteobacteria</taxon>
        <taxon>Burkholderiales</taxon>
        <taxon>Comamonadaceae</taxon>
        <taxon>Hydrogenophaga</taxon>
    </lineage>
</organism>
<evidence type="ECO:0000313" key="7">
    <source>
        <dbReference type="EMBL" id="MFC7460465.1"/>
    </source>
</evidence>
<keyword evidence="3 7" id="KW-0378">Hydrolase</keyword>
<feature type="compositionally biased region" description="Low complexity" evidence="5">
    <location>
        <begin position="318"/>
        <end position="333"/>
    </location>
</feature>
<comment type="caution">
    <text evidence="7">The sequence shown here is derived from an EMBL/GenBank/DDBJ whole genome shotgun (WGS) entry which is preliminary data.</text>
</comment>
<evidence type="ECO:0000256" key="5">
    <source>
        <dbReference type="SAM" id="MobiDB-lite"/>
    </source>
</evidence>
<proteinExistence type="inferred from homology"/>
<comment type="similarity">
    <text evidence="1">Belongs to the peptidase S49 family.</text>
</comment>
<dbReference type="PANTHER" id="PTHR33209">
    <property type="entry name" value="PROTEASE 4"/>
    <property type="match status" value="1"/>
</dbReference>
<accession>A0ABW2SAG0</accession>
<dbReference type="SUPFAM" id="SSF52096">
    <property type="entry name" value="ClpP/crotonase"/>
    <property type="match status" value="1"/>
</dbReference>
<feature type="domain" description="Peptidase S49" evidence="6">
    <location>
        <begin position="125"/>
        <end position="267"/>
    </location>
</feature>
<dbReference type="InterPro" id="IPR002142">
    <property type="entry name" value="Peptidase_S49"/>
</dbReference>